<protein>
    <submittedName>
        <fullName evidence="1">Uncharacterized protein</fullName>
    </submittedName>
</protein>
<reference evidence="2 4" key="3">
    <citation type="submission" date="2017-11" db="EMBL/GenBank/DDBJ databases">
        <title>De-novo sequencing of pomegranate (Punica granatum L.) genome.</title>
        <authorList>
            <person name="Akparov Z."/>
            <person name="Amiraslanov A."/>
            <person name="Hajiyeva S."/>
            <person name="Abbasov M."/>
            <person name="Kaur K."/>
            <person name="Hamwieh A."/>
            <person name="Solovyev V."/>
            <person name="Salamov A."/>
            <person name="Braich B."/>
            <person name="Kosarev P."/>
            <person name="Mahmoud A."/>
            <person name="Hajiyev E."/>
            <person name="Babayeva S."/>
            <person name="Izzatullayeva V."/>
            <person name="Mammadov A."/>
            <person name="Mammadov A."/>
            <person name="Sharifova S."/>
            <person name="Ojaghi J."/>
            <person name="Eynullazada K."/>
            <person name="Bayramov B."/>
            <person name="Abdulazimova A."/>
            <person name="Shahmuradov I."/>
        </authorList>
    </citation>
    <scope>NUCLEOTIDE SEQUENCE [LARGE SCALE GENOMIC DNA]</scope>
    <source>
        <strain evidence="2">AG2017</strain>
        <strain evidence="4">cv. AG2017</strain>
        <tissue evidence="2">Leaf</tissue>
    </source>
</reference>
<keyword evidence="4" id="KW-1185">Reference proteome</keyword>
<dbReference type="EMBL" id="MTKT01000553">
    <property type="protein sequence ID" value="OWM90227.1"/>
    <property type="molecule type" value="Genomic_DNA"/>
</dbReference>
<dbReference type="AlphaFoldDB" id="A0A218XYU4"/>
<accession>A0A218XYU4</accession>
<dbReference type="PANTHER" id="PTHR34950">
    <property type="entry name" value="OS04G0457400 PROTEIN"/>
    <property type="match status" value="1"/>
</dbReference>
<evidence type="ECO:0000313" key="2">
    <source>
        <dbReference type="EMBL" id="PKI54891.1"/>
    </source>
</evidence>
<dbReference type="Proteomes" id="UP000233551">
    <property type="component" value="Unassembled WGS sequence"/>
</dbReference>
<evidence type="ECO:0000313" key="4">
    <source>
        <dbReference type="Proteomes" id="UP000233551"/>
    </source>
</evidence>
<sequence length="79" mass="9088">MAVECGIAEVYVLRKLHKEKMKKEEEERAKSLGIDAQVLRAKPRNRGRFFGMFKKIHPSSMVAGYDDAERKSANSSQRF</sequence>
<reference evidence="1" key="2">
    <citation type="submission" date="2017-06" db="EMBL/GenBank/DDBJ databases">
        <title>The pomegranate genome and the genomics of punicalagin biosynthesis.</title>
        <authorList>
            <person name="Xu C."/>
        </authorList>
    </citation>
    <scope>NUCLEOTIDE SEQUENCE [LARGE SCALE GENOMIC DNA]</scope>
    <source>
        <tissue evidence="1">Fresh leaf</tissue>
    </source>
</reference>
<organism evidence="1 3">
    <name type="scientific">Punica granatum</name>
    <name type="common">Pomegranate</name>
    <dbReference type="NCBI Taxonomy" id="22663"/>
    <lineage>
        <taxon>Eukaryota</taxon>
        <taxon>Viridiplantae</taxon>
        <taxon>Streptophyta</taxon>
        <taxon>Embryophyta</taxon>
        <taxon>Tracheophyta</taxon>
        <taxon>Spermatophyta</taxon>
        <taxon>Magnoliopsida</taxon>
        <taxon>eudicotyledons</taxon>
        <taxon>Gunneridae</taxon>
        <taxon>Pentapetalae</taxon>
        <taxon>rosids</taxon>
        <taxon>malvids</taxon>
        <taxon>Myrtales</taxon>
        <taxon>Lythraceae</taxon>
        <taxon>Punica</taxon>
    </lineage>
</organism>
<reference evidence="3" key="1">
    <citation type="journal article" date="2017" name="Plant J.">
        <title>The pomegranate (Punica granatum L.) genome and the genomics of punicalagin biosynthesis.</title>
        <authorList>
            <person name="Qin G."/>
            <person name="Xu C."/>
            <person name="Ming R."/>
            <person name="Tang H."/>
            <person name="Guyot R."/>
            <person name="Kramer E.M."/>
            <person name="Hu Y."/>
            <person name="Yi X."/>
            <person name="Qi Y."/>
            <person name="Xu X."/>
            <person name="Gao Z."/>
            <person name="Pan H."/>
            <person name="Jian J."/>
            <person name="Tian Y."/>
            <person name="Yue Z."/>
            <person name="Xu Y."/>
        </authorList>
    </citation>
    <scope>NUCLEOTIDE SEQUENCE [LARGE SCALE GENOMIC DNA]</scope>
    <source>
        <strain evidence="3">cv. Dabenzi</strain>
    </source>
</reference>
<dbReference type="PANTHER" id="PTHR34950:SF8">
    <property type="entry name" value="TPX2 C-TERMINAL DOMAIN-CONTAINING PROTEIN"/>
    <property type="match status" value="1"/>
</dbReference>
<dbReference type="EMBL" id="PGOL01001761">
    <property type="protein sequence ID" value="PKI54891.1"/>
    <property type="molecule type" value="Genomic_DNA"/>
</dbReference>
<evidence type="ECO:0000313" key="3">
    <source>
        <dbReference type="Proteomes" id="UP000197138"/>
    </source>
</evidence>
<proteinExistence type="predicted"/>
<evidence type="ECO:0000313" key="1">
    <source>
        <dbReference type="EMBL" id="OWM90227.1"/>
    </source>
</evidence>
<name>A0A218XYU4_PUNGR</name>
<dbReference type="Proteomes" id="UP000197138">
    <property type="component" value="Unassembled WGS sequence"/>
</dbReference>
<gene>
    <name evidence="1" type="ORF">CDL15_Pgr006548</name>
    <name evidence="2" type="ORF">CRG98_024722</name>
</gene>
<comment type="caution">
    <text evidence="1">The sequence shown here is derived from an EMBL/GenBank/DDBJ whole genome shotgun (WGS) entry which is preliminary data.</text>
</comment>